<sequence>MWRWPDAPVFCQGVVTEEKKREKSPALVLSLAKPWEWLTRPGFFLEEAAQEVRRTHSGGRIENDEREPDLYTNLWKVTYELVHPA</sequence>
<name>A0A8S9U458_PHYIN</name>
<proteinExistence type="predicted"/>
<dbReference type="Proteomes" id="UP000704712">
    <property type="component" value="Unassembled WGS sequence"/>
</dbReference>
<accession>A0A8S9U458</accession>
<reference evidence="1" key="1">
    <citation type="submission" date="2020-03" db="EMBL/GenBank/DDBJ databases">
        <title>Hybrid Assembly of Korean Phytophthora infestans isolates.</title>
        <authorList>
            <person name="Prokchorchik M."/>
            <person name="Lee Y."/>
            <person name="Seo J."/>
            <person name="Cho J.-H."/>
            <person name="Park Y.-E."/>
            <person name="Jang D.-C."/>
            <person name="Im J.-S."/>
            <person name="Choi J.-G."/>
            <person name="Park H.-J."/>
            <person name="Lee G.-B."/>
            <person name="Lee Y.-G."/>
            <person name="Hong S.-Y."/>
            <person name="Cho K."/>
            <person name="Sohn K.H."/>
        </authorList>
    </citation>
    <scope>NUCLEOTIDE SEQUENCE</scope>
    <source>
        <strain evidence="1">KR_2_A2</strain>
    </source>
</reference>
<dbReference type="EMBL" id="JAACNO010002167">
    <property type="protein sequence ID" value="KAF4135380.1"/>
    <property type="molecule type" value="Genomic_DNA"/>
</dbReference>
<evidence type="ECO:0000313" key="1">
    <source>
        <dbReference type="EMBL" id="KAF4135380.1"/>
    </source>
</evidence>
<evidence type="ECO:0000313" key="2">
    <source>
        <dbReference type="Proteomes" id="UP000704712"/>
    </source>
</evidence>
<organism evidence="1 2">
    <name type="scientific">Phytophthora infestans</name>
    <name type="common">Potato late blight agent</name>
    <name type="synonym">Botrytis infestans</name>
    <dbReference type="NCBI Taxonomy" id="4787"/>
    <lineage>
        <taxon>Eukaryota</taxon>
        <taxon>Sar</taxon>
        <taxon>Stramenopiles</taxon>
        <taxon>Oomycota</taxon>
        <taxon>Peronosporomycetes</taxon>
        <taxon>Peronosporales</taxon>
        <taxon>Peronosporaceae</taxon>
        <taxon>Phytophthora</taxon>
    </lineage>
</organism>
<dbReference type="AlphaFoldDB" id="A0A8S9U458"/>
<gene>
    <name evidence="1" type="ORF">GN958_ATG15445</name>
</gene>
<protein>
    <submittedName>
        <fullName evidence="1">Uncharacterized protein</fullName>
    </submittedName>
</protein>
<comment type="caution">
    <text evidence="1">The sequence shown here is derived from an EMBL/GenBank/DDBJ whole genome shotgun (WGS) entry which is preliminary data.</text>
</comment>